<dbReference type="Gene3D" id="2.60.120.10">
    <property type="entry name" value="Jelly Rolls"/>
    <property type="match status" value="1"/>
</dbReference>
<evidence type="ECO:0000259" key="1">
    <source>
        <dbReference type="PROSITE" id="PS50042"/>
    </source>
</evidence>
<comment type="caution">
    <text evidence="2">The sequence shown here is derived from an EMBL/GenBank/DDBJ whole genome shotgun (WGS) entry which is preliminary data.</text>
</comment>
<protein>
    <submittedName>
        <fullName evidence="2">Crp/Fnr family transcriptional regulator</fullName>
    </submittedName>
</protein>
<dbReference type="InterPro" id="IPR018490">
    <property type="entry name" value="cNMP-bd_dom_sf"/>
</dbReference>
<feature type="domain" description="Cyclic nucleotide-binding" evidence="1">
    <location>
        <begin position="16"/>
        <end position="115"/>
    </location>
</feature>
<dbReference type="SUPFAM" id="SSF51206">
    <property type="entry name" value="cAMP-binding domain-like"/>
    <property type="match status" value="1"/>
</dbReference>
<gene>
    <name evidence="2" type="ORF">JI741_21795</name>
</gene>
<proteinExistence type="predicted"/>
<name>A0ABS1KWQ1_9BACT</name>
<sequence>MTTPEPADALLNHIRKFIALSDDEATFLLDHVQFKTLRNKDFLLKAGDVCHENFFIVQGCVRMYMHIDNGTEQIIQFAIDNWWMTDYMSFDHQKPAQFNIQAVEPTQVVVFSRSAQDVVFEKIPRLERYFRIILQRAYSASLMRIHFIYNQTGEARYQQFTRLFPDFVQRVPQYMLASYLGFTPEFLSKIRAKKG</sequence>
<reference evidence="2 3" key="1">
    <citation type="submission" date="2021-01" db="EMBL/GenBank/DDBJ databases">
        <title>Chryseolinea sp. Jin1 Genome sequencing and assembly.</title>
        <authorList>
            <person name="Kim I."/>
        </authorList>
    </citation>
    <scope>NUCLEOTIDE SEQUENCE [LARGE SCALE GENOMIC DNA]</scope>
    <source>
        <strain evidence="2 3">Jin1</strain>
    </source>
</reference>
<dbReference type="Pfam" id="PF00027">
    <property type="entry name" value="cNMP_binding"/>
    <property type="match status" value="1"/>
</dbReference>
<dbReference type="CDD" id="cd00038">
    <property type="entry name" value="CAP_ED"/>
    <property type="match status" value="1"/>
</dbReference>
<keyword evidence="3" id="KW-1185">Reference proteome</keyword>
<dbReference type="InterPro" id="IPR014710">
    <property type="entry name" value="RmlC-like_jellyroll"/>
</dbReference>
<evidence type="ECO:0000313" key="2">
    <source>
        <dbReference type="EMBL" id="MBL0743880.1"/>
    </source>
</evidence>
<dbReference type="RefSeq" id="WP_202013445.1">
    <property type="nucleotide sequence ID" value="NZ_JAERRB010000008.1"/>
</dbReference>
<evidence type="ECO:0000313" key="3">
    <source>
        <dbReference type="Proteomes" id="UP000613030"/>
    </source>
</evidence>
<organism evidence="2 3">
    <name type="scientific">Chryseolinea lacunae</name>
    <dbReference type="NCBI Taxonomy" id="2801331"/>
    <lineage>
        <taxon>Bacteria</taxon>
        <taxon>Pseudomonadati</taxon>
        <taxon>Bacteroidota</taxon>
        <taxon>Cytophagia</taxon>
        <taxon>Cytophagales</taxon>
        <taxon>Fulvivirgaceae</taxon>
        <taxon>Chryseolinea</taxon>
    </lineage>
</organism>
<accession>A0ABS1KWQ1</accession>
<dbReference type="Proteomes" id="UP000613030">
    <property type="component" value="Unassembled WGS sequence"/>
</dbReference>
<dbReference type="InterPro" id="IPR000595">
    <property type="entry name" value="cNMP-bd_dom"/>
</dbReference>
<dbReference type="PROSITE" id="PS50042">
    <property type="entry name" value="CNMP_BINDING_3"/>
    <property type="match status" value="1"/>
</dbReference>
<dbReference type="EMBL" id="JAERRB010000008">
    <property type="protein sequence ID" value="MBL0743880.1"/>
    <property type="molecule type" value="Genomic_DNA"/>
</dbReference>